<sequence>MSHAIPGEAVATSAPPRSWSDELLASLHVDRFELCATMSLLLLMLYSSGALRVRIPLTLVAVLGLLLPRLKREPMLWFIAFVITLVGTFQERFEADNHKYLLSYWCLALFCAACAREPERVLAVSARALVGGCFAFAVFWKLVSEDYLDGSFFRYALLQDPRFQSVGQGVGQVTAAMAELNTAALHALTNYDSTLGSVQLVSTPAVDGLATVMTRWTLGIELAVALAFLVPLRGAVARSRDVLLLVFVLSTYSLAPVLGFGWVLLIMGLAQCEEDSRLFPVLYLLAFVCIQVYRFPWGSLLQGTGPA</sequence>
<evidence type="ECO:0000256" key="1">
    <source>
        <dbReference type="SAM" id="Phobius"/>
    </source>
</evidence>
<evidence type="ECO:0000313" key="2">
    <source>
        <dbReference type="EMBL" id="AGC48969.1"/>
    </source>
</evidence>
<dbReference type="AlphaFoldDB" id="L7UQZ0"/>
<keyword evidence="1" id="KW-0472">Membrane</keyword>
<feature type="transmembrane region" description="Helical" evidence="1">
    <location>
        <begin position="278"/>
        <end position="295"/>
    </location>
</feature>
<dbReference type="STRING" id="1278073.MYSTI_07697"/>
<keyword evidence="1" id="KW-0812">Transmembrane</keyword>
<dbReference type="OrthoDB" id="277173at2"/>
<gene>
    <name evidence="2" type="ordered locus">MYSTI_07697</name>
</gene>
<reference evidence="2 3" key="1">
    <citation type="journal article" date="2013" name="Genome Announc.">
        <title>Complete genome sequence of Myxococcus stipitatus strain DSM 14675, a fruiting myxobacterium.</title>
        <authorList>
            <person name="Huntley S."/>
            <person name="Kneip S."/>
            <person name="Treuner-Lange A."/>
            <person name="Sogaard-Andersen L."/>
        </authorList>
    </citation>
    <scope>NUCLEOTIDE SEQUENCE [LARGE SCALE GENOMIC DNA]</scope>
    <source>
        <strain evidence="3">DSM 14675 / JCM 12634 / Mx s8</strain>
    </source>
</reference>
<feature type="transmembrane region" description="Helical" evidence="1">
    <location>
        <begin position="99"/>
        <end position="115"/>
    </location>
</feature>
<feature type="transmembrane region" description="Helical" evidence="1">
    <location>
        <begin position="212"/>
        <end position="230"/>
    </location>
</feature>
<protein>
    <submittedName>
        <fullName evidence="2">Uncharacterized protein</fullName>
    </submittedName>
</protein>
<evidence type="ECO:0000313" key="3">
    <source>
        <dbReference type="Proteomes" id="UP000011131"/>
    </source>
</evidence>
<feature type="transmembrane region" description="Helical" evidence="1">
    <location>
        <begin position="75"/>
        <end position="93"/>
    </location>
</feature>
<feature type="transmembrane region" description="Helical" evidence="1">
    <location>
        <begin position="49"/>
        <end position="68"/>
    </location>
</feature>
<dbReference type="HOGENOM" id="CLU_905613_0_0_7"/>
<dbReference type="EMBL" id="CP004025">
    <property type="protein sequence ID" value="AGC48969.1"/>
    <property type="molecule type" value="Genomic_DNA"/>
</dbReference>
<keyword evidence="1" id="KW-1133">Transmembrane helix</keyword>
<feature type="transmembrane region" description="Helical" evidence="1">
    <location>
        <begin position="122"/>
        <end position="143"/>
    </location>
</feature>
<feature type="transmembrane region" description="Helical" evidence="1">
    <location>
        <begin position="242"/>
        <end position="266"/>
    </location>
</feature>
<dbReference type="Proteomes" id="UP000011131">
    <property type="component" value="Chromosome"/>
</dbReference>
<keyword evidence="3" id="KW-1185">Reference proteome</keyword>
<dbReference type="RefSeq" id="WP_015353222.1">
    <property type="nucleotide sequence ID" value="NC_020126.1"/>
</dbReference>
<dbReference type="eggNOG" id="ENOG50331F9">
    <property type="taxonomic scope" value="Bacteria"/>
</dbReference>
<dbReference type="PATRIC" id="fig|1278073.3.peg.7829"/>
<accession>L7UQZ0</accession>
<name>L7UQZ0_MYXSD</name>
<dbReference type="KEGG" id="msd:MYSTI_07697"/>
<proteinExistence type="predicted"/>
<organism evidence="2 3">
    <name type="scientific">Myxococcus stipitatus (strain DSM 14675 / JCM 12634 / Mx s8)</name>
    <dbReference type="NCBI Taxonomy" id="1278073"/>
    <lineage>
        <taxon>Bacteria</taxon>
        <taxon>Pseudomonadati</taxon>
        <taxon>Myxococcota</taxon>
        <taxon>Myxococcia</taxon>
        <taxon>Myxococcales</taxon>
        <taxon>Cystobacterineae</taxon>
        <taxon>Myxococcaceae</taxon>
        <taxon>Myxococcus</taxon>
    </lineage>
</organism>